<evidence type="ECO:0000256" key="6">
    <source>
        <dbReference type="SAM" id="Phobius"/>
    </source>
</evidence>
<keyword evidence="4 6" id="KW-1133">Transmembrane helix</keyword>
<feature type="transmembrane region" description="Helical" evidence="6">
    <location>
        <begin position="140"/>
        <end position="159"/>
    </location>
</feature>
<feature type="transmembrane region" description="Helical" evidence="6">
    <location>
        <begin position="87"/>
        <end position="105"/>
    </location>
</feature>
<evidence type="ECO:0000313" key="7">
    <source>
        <dbReference type="EMBL" id="RED15551.1"/>
    </source>
</evidence>
<dbReference type="InterPro" id="IPR012506">
    <property type="entry name" value="TMEM86B-like"/>
</dbReference>
<dbReference type="GO" id="GO:0016020">
    <property type="term" value="C:membrane"/>
    <property type="evidence" value="ECO:0007669"/>
    <property type="project" value="UniProtKB-SubCell"/>
</dbReference>
<feature type="transmembrane region" description="Helical" evidence="6">
    <location>
        <begin position="198"/>
        <end position="219"/>
    </location>
</feature>
<name>A0A3D9FER5_9SPHN</name>
<protein>
    <submittedName>
        <fullName evidence="7">Putative membrane protein YhhN</fullName>
    </submittedName>
</protein>
<evidence type="ECO:0000256" key="1">
    <source>
        <dbReference type="ARBA" id="ARBA00004141"/>
    </source>
</evidence>
<feature type="transmembrane region" description="Helical" evidence="6">
    <location>
        <begin position="117"/>
        <end position="134"/>
    </location>
</feature>
<comment type="subcellular location">
    <subcellularLocation>
        <location evidence="1">Membrane</location>
        <topology evidence="1">Multi-pass membrane protein</topology>
    </subcellularLocation>
</comment>
<evidence type="ECO:0000313" key="8">
    <source>
        <dbReference type="Proteomes" id="UP000256310"/>
    </source>
</evidence>
<dbReference type="EMBL" id="QRDP01000004">
    <property type="protein sequence ID" value="RED15551.1"/>
    <property type="molecule type" value="Genomic_DNA"/>
</dbReference>
<comment type="caution">
    <text evidence="7">The sequence shown here is derived from an EMBL/GenBank/DDBJ whole genome shotgun (WGS) entry which is preliminary data.</text>
</comment>
<gene>
    <name evidence="7" type="ORF">DFR46_0546</name>
</gene>
<dbReference type="Proteomes" id="UP000256310">
    <property type="component" value="Unassembled WGS sequence"/>
</dbReference>
<dbReference type="PANTHER" id="PTHR31885:SF6">
    <property type="entry name" value="GH04784P"/>
    <property type="match status" value="1"/>
</dbReference>
<proteinExistence type="inferred from homology"/>
<keyword evidence="3 6" id="KW-0812">Transmembrane</keyword>
<evidence type="ECO:0000256" key="4">
    <source>
        <dbReference type="ARBA" id="ARBA00022989"/>
    </source>
</evidence>
<sequence>MTEESSTKAGGLVSLVLIAALLAGISYYLASRMMEPSALLTVWKGTGVGLLAVWAAMQARSFDGALLALVMALGATGDVVLETTGTVEGGMAFMAGHVIAITLYFRNRRLQTSFSQKLLAILLVPIVIWLSWSLPADRSSAAGIALYAAPLALMAALAWTSRFSRFTVGIGAIFFVISDLFIFARMGPLASSMLPGLLIWPLYFSGQAMIAMGVVRTLATDTQA</sequence>
<feature type="transmembrane region" description="Helical" evidence="6">
    <location>
        <begin position="36"/>
        <end position="57"/>
    </location>
</feature>
<evidence type="ECO:0000256" key="2">
    <source>
        <dbReference type="ARBA" id="ARBA00007375"/>
    </source>
</evidence>
<dbReference type="GO" id="GO:0016787">
    <property type="term" value="F:hydrolase activity"/>
    <property type="evidence" value="ECO:0007669"/>
    <property type="project" value="TreeGrafter"/>
</dbReference>
<organism evidence="7 8">
    <name type="scientific">Parasphingopyxis lamellibrachiae</name>
    <dbReference type="NCBI Taxonomy" id="680125"/>
    <lineage>
        <taxon>Bacteria</taxon>
        <taxon>Pseudomonadati</taxon>
        <taxon>Pseudomonadota</taxon>
        <taxon>Alphaproteobacteria</taxon>
        <taxon>Sphingomonadales</taxon>
        <taxon>Sphingomonadaceae</taxon>
        <taxon>Parasphingopyxis</taxon>
    </lineage>
</organism>
<comment type="similarity">
    <text evidence="2">Belongs to the TMEM86 family.</text>
</comment>
<feature type="transmembrane region" description="Helical" evidence="6">
    <location>
        <begin position="166"/>
        <end position="186"/>
    </location>
</feature>
<dbReference type="PANTHER" id="PTHR31885">
    <property type="entry name" value="GH04784P"/>
    <property type="match status" value="1"/>
</dbReference>
<evidence type="ECO:0000256" key="3">
    <source>
        <dbReference type="ARBA" id="ARBA00022692"/>
    </source>
</evidence>
<dbReference type="OrthoDB" id="7390032at2"/>
<keyword evidence="5 6" id="KW-0472">Membrane</keyword>
<dbReference type="AlphaFoldDB" id="A0A3D9FER5"/>
<dbReference type="Pfam" id="PF07947">
    <property type="entry name" value="YhhN"/>
    <property type="match status" value="1"/>
</dbReference>
<accession>A0A3D9FER5</accession>
<dbReference type="RefSeq" id="WP_116235059.1">
    <property type="nucleotide sequence ID" value="NZ_QRDP01000004.1"/>
</dbReference>
<feature type="transmembrane region" description="Helical" evidence="6">
    <location>
        <begin position="12"/>
        <end position="30"/>
    </location>
</feature>
<reference evidence="7 8" key="1">
    <citation type="submission" date="2018-07" db="EMBL/GenBank/DDBJ databases">
        <title>Genomic Encyclopedia of Type Strains, Phase IV (KMG-IV): sequencing the most valuable type-strain genomes for metagenomic binning, comparative biology and taxonomic classification.</title>
        <authorList>
            <person name="Goeker M."/>
        </authorList>
    </citation>
    <scope>NUCLEOTIDE SEQUENCE [LARGE SCALE GENOMIC DNA]</scope>
    <source>
        <strain evidence="7 8">DSM 26725</strain>
    </source>
</reference>
<keyword evidence="8" id="KW-1185">Reference proteome</keyword>
<evidence type="ECO:0000256" key="5">
    <source>
        <dbReference type="ARBA" id="ARBA00023136"/>
    </source>
</evidence>